<accession>A0A433U012</accession>
<organism evidence="2 3">
    <name type="scientific">Elysia chlorotica</name>
    <name type="common">Eastern emerald elysia</name>
    <name type="synonym">Sea slug</name>
    <dbReference type="NCBI Taxonomy" id="188477"/>
    <lineage>
        <taxon>Eukaryota</taxon>
        <taxon>Metazoa</taxon>
        <taxon>Spiralia</taxon>
        <taxon>Lophotrochozoa</taxon>
        <taxon>Mollusca</taxon>
        <taxon>Gastropoda</taxon>
        <taxon>Heterobranchia</taxon>
        <taxon>Euthyneura</taxon>
        <taxon>Panpulmonata</taxon>
        <taxon>Sacoglossa</taxon>
        <taxon>Placobranchoidea</taxon>
        <taxon>Plakobranchidae</taxon>
        <taxon>Elysia</taxon>
    </lineage>
</organism>
<dbReference type="PANTHER" id="PTHR34239:SF2">
    <property type="entry name" value="TRANSPOSABLE ELEMENT P TRANSPOSASE_THAP9 CONSERVED DOMAIN-CONTAINING PROTEIN"/>
    <property type="match status" value="1"/>
</dbReference>
<protein>
    <submittedName>
        <fullName evidence="2">Uncharacterized protein</fullName>
    </submittedName>
</protein>
<proteinExistence type="predicted"/>
<dbReference type="PANTHER" id="PTHR34239">
    <property type="entry name" value="APPLE DOMAIN-CONTAINING PROTEIN"/>
    <property type="match status" value="1"/>
</dbReference>
<feature type="region of interest" description="Disordered" evidence="1">
    <location>
        <begin position="21"/>
        <end position="73"/>
    </location>
</feature>
<name>A0A433U012_ELYCH</name>
<feature type="compositionally biased region" description="Basic residues" evidence="1">
    <location>
        <begin position="309"/>
        <end position="320"/>
    </location>
</feature>
<sequence>MADSGEHYTLASVAQDLRGTVAELLKHSKPVTRRRDRSPSPSGSGPSRPRKALKETGGGERDTGSVSPQDCTSVPECPGLVDLDNLSVLSEGEVYDNSISNLEAFYGFHDQEGDKVDDKLIQIVDAGLCKKPDEAKTKDLLEQYPKPVNSKNLRVPKTNVEVLKLLTKNQRLRDIRLQKSQTIITKSLTASVKLLAGLREARKGNSAMNLKSCINIANDIVRLNSASYSDLSALRKDNMRSGLADVYKPLCGDLTTQSDSTELLFGTDLPQKIKDLGESSKMASNIGAPKNFNRSRPYKFQSGSDSKQPKYHNQSRRRFAGQKQGGKQPFSHQWKAKNWPL</sequence>
<reference evidence="2 3" key="1">
    <citation type="submission" date="2019-01" db="EMBL/GenBank/DDBJ databases">
        <title>A draft genome assembly of the solar-powered sea slug Elysia chlorotica.</title>
        <authorList>
            <person name="Cai H."/>
            <person name="Li Q."/>
            <person name="Fang X."/>
            <person name="Li J."/>
            <person name="Curtis N.E."/>
            <person name="Altenburger A."/>
            <person name="Shibata T."/>
            <person name="Feng M."/>
            <person name="Maeda T."/>
            <person name="Schwartz J.A."/>
            <person name="Shigenobu S."/>
            <person name="Lundholm N."/>
            <person name="Nishiyama T."/>
            <person name="Yang H."/>
            <person name="Hasebe M."/>
            <person name="Li S."/>
            <person name="Pierce S.K."/>
            <person name="Wang J."/>
        </authorList>
    </citation>
    <scope>NUCLEOTIDE SEQUENCE [LARGE SCALE GENOMIC DNA]</scope>
    <source>
        <strain evidence="2">EC2010</strain>
        <tissue evidence="2">Whole organism of an adult</tissue>
    </source>
</reference>
<feature type="compositionally biased region" description="Basic and acidic residues" evidence="1">
    <location>
        <begin position="52"/>
        <end position="63"/>
    </location>
</feature>
<evidence type="ECO:0000256" key="1">
    <source>
        <dbReference type="SAM" id="MobiDB-lite"/>
    </source>
</evidence>
<evidence type="ECO:0000313" key="3">
    <source>
        <dbReference type="Proteomes" id="UP000271974"/>
    </source>
</evidence>
<feature type="compositionally biased region" description="Basic residues" evidence="1">
    <location>
        <begin position="27"/>
        <end position="36"/>
    </location>
</feature>
<dbReference type="AlphaFoldDB" id="A0A433U012"/>
<dbReference type="EMBL" id="RQTK01000118">
    <property type="protein sequence ID" value="RUS87163.1"/>
    <property type="molecule type" value="Genomic_DNA"/>
</dbReference>
<keyword evidence="3" id="KW-1185">Reference proteome</keyword>
<evidence type="ECO:0000313" key="2">
    <source>
        <dbReference type="EMBL" id="RUS87163.1"/>
    </source>
</evidence>
<dbReference type="Proteomes" id="UP000271974">
    <property type="component" value="Unassembled WGS sequence"/>
</dbReference>
<feature type="region of interest" description="Disordered" evidence="1">
    <location>
        <begin position="282"/>
        <end position="341"/>
    </location>
</feature>
<comment type="caution">
    <text evidence="2">The sequence shown here is derived from an EMBL/GenBank/DDBJ whole genome shotgun (WGS) entry which is preliminary data.</text>
</comment>
<dbReference type="OrthoDB" id="6085254at2759"/>
<gene>
    <name evidence="2" type="ORF">EGW08_005095</name>
</gene>